<dbReference type="GeneID" id="44998723"/>
<dbReference type="AlphaFoldDB" id="Q97GX1"/>
<dbReference type="HOGENOM" id="CLU_044146_7_2_9"/>
<dbReference type="PROSITE" id="PS01229">
    <property type="entry name" value="COF_2"/>
    <property type="match status" value="1"/>
</dbReference>
<dbReference type="SUPFAM" id="SSF56784">
    <property type="entry name" value="HAD-like"/>
    <property type="match status" value="1"/>
</dbReference>
<dbReference type="PANTHER" id="PTHR10000">
    <property type="entry name" value="PHOSPHOSERINE PHOSPHATASE"/>
    <property type="match status" value="1"/>
</dbReference>
<keyword evidence="1" id="KW-0378">Hydrolase</keyword>
<dbReference type="SFLD" id="SFLDS00003">
    <property type="entry name" value="Haloacid_Dehalogenase"/>
    <property type="match status" value="1"/>
</dbReference>
<organism evidence="1 2">
    <name type="scientific">Clostridium acetobutylicum (strain ATCC 824 / DSM 792 / JCM 1419 / IAM 19013 / LMG 5710 / NBRC 13948 / NRRL B-527 / VKM B-1787 / 2291 / W)</name>
    <dbReference type="NCBI Taxonomy" id="272562"/>
    <lineage>
        <taxon>Bacteria</taxon>
        <taxon>Bacillati</taxon>
        <taxon>Bacillota</taxon>
        <taxon>Clostridia</taxon>
        <taxon>Eubacteriales</taxon>
        <taxon>Clostridiaceae</taxon>
        <taxon>Clostridium</taxon>
    </lineage>
</organism>
<dbReference type="OrthoDB" id="9810101at2"/>
<dbReference type="EMBL" id="AE001437">
    <property type="protein sequence ID" value="AAK80201.1"/>
    <property type="molecule type" value="Genomic_DNA"/>
</dbReference>
<sequence>MNKKMIFFDIDGTIVDEKTHVIPEGTIAAIKKARSNGHLVFINTGRTFFNVPDSIRQIGFDGYVCGCGTYIHINGQTLLEKSISHKRCVEIVEKLRECKLDALLEGQKDFFFDQREPVSEKTLELKSKFGKRGYDVSKSWDDSDIVFDKFVIWTRKESNLEAFKSHISNDFDYIDREDEEGEFGEIVLKGYSKATGIKFLQDYFNIPIEDCYALGDSLNDLPMLQYVPNSIAMGNSSKGLFDLVAFVTKDIMEDGIEYALKHYNII</sequence>
<dbReference type="SFLD" id="SFLDG01140">
    <property type="entry name" value="C2.B:_Phosphomannomutase_and_P"/>
    <property type="match status" value="1"/>
</dbReference>
<protein>
    <submittedName>
        <fullName evidence="1">HAD superfamily hydrolases, YKRA B.subtilis ortholog</fullName>
    </submittedName>
</protein>
<dbReference type="Proteomes" id="UP000000814">
    <property type="component" value="Chromosome"/>
</dbReference>
<dbReference type="InterPro" id="IPR006379">
    <property type="entry name" value="HAD-SF_hydro_IIB"/>
</dbReference>
<dbReference type="GO" id="GO:0005829">
    <property type="term" value="C:cytosol"/>
    <property type="evidence" value="ECO:0007669"/>
    <property type="project" value="TreeGrafter"/>
</dbReference>
<dbReference type="eggNOG" id="COG0561">
    <property type="taxonomic scope" value="Bacteria"/>
</dbReference>
<gene>
    <name evidence="1" type="ordered locus">CA_C2244</name>
</gene>
<accession>Q97GX1</accession>
<name>Q97GX1_CLOAB</name>
<dbReference type="PIR" id="F97176">
    <property type="entry name" value="F97176"/>
</dbReference>
<dbReference type="Gene3D" id="3.40.50.1000">
    <property type="entry name" value="HAD superfamily/HAD-like"/>
    <property type="match status" value="1"/>
</dbReference>
<evidence type="ECO:0000313" key="2">
    <source>
        <dbReference type="Proteomes" id="UP000000814"/>
    </source>
</evidence>
<dbReference type="NCBIfam" id="TIGR00099">
    <property type="entry name" value="Cof-subfamily"/>
    <property type="match status" value="1"/>
</dbReference>
<dbReference type="RefSeq" id="WP_010965542.1">
    <property type="nucleotide sequence ID" value="NC_003030.1"/>
</dbReference>
<dbReference type="PATRIC" id="fig|272562.8.peg.2445"/>
<dbReference type="GO" id="GO:0016791">
    <property type="term" value="F:phosphatase activity"/>
    <property type="evidence" value="ECO:0007669"/>
    <property type="project" value="TreeGrafter"/>
</dbReference>
<dbReference type="PANTHER" id="PTHR10000:SF25">
    <property type="entry name" value="PHOSPHATASE YKRA-RELATED"/>
    <property type="match status" value="1"/>
</dbReference>
<dbReference type="InterPro" id="IPR000150">
    <property type="entry name" value="Cof"/>
</dbReference>
<proteinExistence type="predicted"/>
<dbReference type="Gene3D" id="3.30.1240.10">
    <property type="match status" value="1"/>
</dbReference>
<dbReference type="DNASU" id="1118427"/>
<reference evidence="1 2" key="1">
    <citation type="journal article" date="2001" name="J. Bacteriol.">
        <title>Genome sequence and comparative analysis of the solvent-producing bacterium Clostridium acetobutylicum.</title>
        <authorList>
            <person name="Nolling J."/>
            <person name="Breton G."/>
            <person name="Omelchenko M.V."/>
            <person name="Makarova K.S."/>
            <person name="Zeng Q."/>
            <person name="Gibson R."/>
            <person name="Lee H.M."/>
            <person name="Dubois J."/>
            <person name="Qiu D."/>
            <person name="Hitti J."/>
            <person name="Wolf Y.I."/>
            <person name="Tatusov R.L."/>
            <person name="Sabathe F."/>
            <person name="Doucette-Stamm L."/>
            <person name="Soucaille P."/>
            <person name="Daly M.J."/>
            <person name="Bennett G.N."/>
            <person name="Koonin E.V."/>
            <person name="Smith D.R."/>
        </authorList>
    </citation>
    <scope>NUCLEOTIDE SEQUENCE [LARGE SCALE GENOMIC DNA]</scope>
    <source>
        <strain evidence="2">ATCC 824 / DSM 792 / JCM 1419 / LMG 5710 / VKM B-1787</strain>
    </source>
</reference>
<dbReference type="STRING" id="272562.CA_C2244"/>
<dbReference type="KEGG" id="cac:CA_C2244"/>
<keyword evidence="2" id="KW-1185">Reference proteome</keyword>
<dbReference type="GO" id="GO:0000287">
    <property type="term" value="F:magnesium ion binding"/>
    <property type="evidence" value="ECO:0007669"/>
    <property type="project" value="TreeGrafter"/>
</dbReference>
<dbReference type="NCBIfam" id="TIGR01484">
    <property type="entry name" value="HAD-SF-IIB"/>
    <property type="match status" value="1"/>
</dbReference>
<dbReference type="InterPro" id="IPR023214">
    <property type="entry name" value="HAD_sf"/>
</dbReference>
<evidence type="ECO:0000313" key="1">
    <source>
        <dbReference type="EMBL" id="AAK80201.1"/>
    </source>
</evidence>
<dbReference type="InterPro" id="IPR036412">
    <property type="entry name" value="HAD-like_sf"/>
</dbReference>
<dbReference type="Pfam" id="PF08282">
    <property type="entry name" value="Hydrolase_3"/>
    <property type="match status" value="1"/>
</dbReference>